<dbReference type="PIRSF" id="PIRSF000098">
    <property type="entry name" value="Homoser_dehydrog"/>
    <property type="match status" value="1"/>
</dbReference>
<dbReference type="GO" id="GO:0009086">
    <property type="term" value="P:methionine biosynthetic process"/>
    <property type="evidence" value="ECO:0007669"/>
    <property type="project" value="UniProtKB-KW"/>
</dbReference>
<dbReference type="UniPathway" id="UPA00051">
    <property type="reaction ID" value="UER00465"/>
</dbReference>
<dbReference type="UniPathway" id="UPA00050">
    <property type="reaction ID" value="UER00063"/>
</dbReference>
<dbReference type="PANTHER" id="PTHR43331:SF1">
    <property type="entry name" value="HOMOSERINE DEHYDROGENASE"/>
    <property type="match status" value="1"/>
</dbReference>
<dbReference type="SUPFAM" id="SSF51735">
    <property type="entry name" value="NAD(P)-binding Rossmann-fold domains"/>
    <property type="match status" value="1"/>
</dbReference>
<dbReference type="EMBL" id="FLUQ01000001">
    <property type="protein sequence ID" value="SBV91153.1"/>
    <property type="molecule type" value="Genomic_DNA"/>
</dbReference>
<evidence type="ECO:0000256" key="4">
    <source>
        <dbReference type="ARBA" id="ARBA00013213"/>
    </source>
</evidence>
<sequence>MNKKTLVVGLAGYGVVGTGFARALEENRELIRRRTGCDIVIKTVVAKESENELAHPLPKGAVLSHDIDTICTDPEIDLGIELMGGTGIAAKFLRKCLENGKHAVTANKALLAEDGLDLFRIAGEKNLYLGYEASVCGGIPIVQAMREGLAGNRILSLSGILNGTCNYILSAMTAKGQSFTDALKDAQRLGFAEADPTLDIEGLDAAHKLVLLIRLAWGAEYPFKSLPVRGISKVGAEDIGFARELGYRIKLLGQARLADGKIEAGVFPTLVHESSMLAKVDGSFNAVWAKGNAVGTVFMHGRGAGDLPTGSAVLSDVMAVARGAVPNNTGFVAQEPQKADLLCPSQAESKHYFRLMVPDRPGVLRDVAGILAENGMSIAQAIQKGEEEIVPLVFMTHLAKAQSVENAIKTLRDRDLLRAEPVSYRVLAHE</sequence>
<organism evidence="16">
    <name type="scientific">uncultured delta proteobacterium</name>
    <dbReference type="NCBI Taxonomy" id="34034"/>
    <lineage>
        <taxon>Bacteria</taxon>
        <taxon>Deltaproteobacteria</taxon>
        <taxon>environmental samples</taxon>
    </lineage>
</organism>
<dbReference type="CDD" id="cd04881">
    <property type="entry name" value="ACT_HSDH-Hom"/>
    <property type="match status" value="1"/>
</dbReference>
<keyword evidence="6 13" id="KW-0028">Amino-acid biosynthesis</keyword>
<evidence type="ECO:0000256" key="13">
    <source>
        <dbReference type="RuleBase" id="RU000579"/>
    </source>
</evidence>
<keyword evidence="7 13" id="KW-0791">Threonine biosynthesis</keyword>
<dbReference type="PROSITE" id="PS01042">
    <property type="entry name" value="HOMOSER_DHGENASE"/>
    <property type="match status" value="1"/>
</dbReference>
<evidence type="ECO:0000256" key="2">
    <source>
        <dbReference type="ARBA" id="ARBA00005062"/>
    </source>
</evidence>
<dbReference type="InterPro" id="IPR005106">
    <property type="entry name" value="Asp/hSer_DH_NAD-bd"/>
</dbReference>
<dbReference type="InterPro" id="IPR019811">
    <property type="entry name" value="HDH_CS"/>
</dbReference>
<keyword evidence="9 13" id="KW-0560">Oxidoreductase</keyword>
<evidence type="ECO:0000256" key="12">
    <source>
        <dbReference type="PIRSR" id="PIRSR000098-2"/>
    </source>
</evidence>
<dbReference type="Pfam" id="PF01842">
    <property type="entry name" value="ACT"/>
    <property type="match status" value="1"/>
</dbReference>
<dbReference type="InterPro" id="IPR002912">
    <property type="entry name" value="ACT_dom"/>
</dbReference>
<evidence type="ECO:0000256" key="7">
    <source>
        <dbReference type="ARBA" id="ARBA00022697"/>
    </source>
</evidence>
<feature type="binding site" evidence="12">
    <location>
        <position position="108"/>
    </location>
    <ligand>
        <name>NADPH</name>
        <dbReference type="ChEBI" id="CHEBI:57783"/>
    </ligand>
</feature>
<dbReference type="InterPro" id="IPR001342">
    <property type="entry name" value="HDH_cat"/>
</dbReference>
<dbReference type="Gene3D" id="3.40.50.720">
    <property type="entry name" value="NAD(P)-binding Rossmann-like Domain"/>
    <property type="match status" value="1"/>
</dbReference>
<dbReference type="InterPro" id="IPR036291">
    <property type="entry name" value="NAD(P)-bd_dom_sf"/>
</dbReference>
<evidence type="ECO:0000259" key="15">
    <source>
        <dbReference type="PROSITE" id="PS51671"/>
    </source>
</evidence>
<evidence type="ECO:0000256" key="3">
    <source>
        <dbReference type="ARBA" id="ARBA00006753"/>
    </source>
</evidence>
<keyword evidence="10 13" id="KW-0486">Methionine biosynthesis</keyword>
<dbReference type="SUPFAM" id="SSF55347">
    <property type="entry name" value="Glyceraldehyde-3-phosphate dehydrogenase-like, C-terminal domain"/>
    <property type="match status" value="1"/>
</dbReference>
<evidence type="ECO:0000313" key="16">
    <source>
        <dbReference type="EMBL" id="SBV91153.1"/>
    </source>
</evidence>
<dbReference type="EC" id="1.1.1.3" evidence="4 13"/>
<dbReference type="GO" id="GO:0009088">
    <property type="term" value="P:threonine biosynthetic process"/>
    <property type="evidence" value="ECO:0007669"/>
    <property type="project" value="UniProtKB-UniPathway"/>
</dbReference>
<gene>
    <name evidence="16" type="primary">hom</name>
    <name evidence="16" type="ORF">KL86DPRO_10148</name>
</gene>
<dbReference type="GO" id="GO:0004412">
    <property type="term" value="F:homoserine dehydrogenase activity"/>
    <property type="evidence" value="ECO:0007669"/>
    <property type="project" value="UniProtKB-EC"/>
</dbReference>
<feature type="domain" description="ACT" evidence="15">
    <location>
        <begin position="352"/>
        <end position="430"/>
    </location>
</feature>
<evidence type="ECO:0000256" key="14">
    <source>
        <dbReference type="RuleBase" id="RU004171"/>
    </source>
</evidence>
<comment type="similarity">
    <text evidence="3 14">Belongs to the homoserine dehydrogenase family.</text>
</comment>
<dbReference type="Gene3D" id="3.30.70.260">
    <property type="match status" value="1"/>
</dbReference>
<protein>
    <recommendedName>
        <fullName evidence="5 13">Homoserine dehydrogenase</fullName>
        <ecNumber evidence="4 13">1.1.1.3</ecNumber>
    </recommendedName>
</protein>
<evidence type="ECO:0000256" key="1">
    <source>
        <dbReference type="ARBA" id="ARBA00005056"/>
    </source>
</evidence>
<dbReference type="Gene3D" id="3.30.360.10">
    <property type="entry name" value="Dihydrodipicolinate Reductase, domain 2"/>
    <property type="match status" value="1"/>
</dbReference>
<evidence type="ECO:0000256" key="9">
    <source>
        <dbReference type="ARBA" id="ARBA00023002"/>
    </source>
</evidence>
<keyword evidence="8 12" id="KW-0521">NADP</keyword>
<proteinExistence type="inferred from homology"/>
<evidence type="ECO:0000256" key="11">
    <source>
        <dbReference type="PIRSR" id="PIRSR000098-1"/>
    </source>
</evidence>
<reference evidence="16" key="1">
    <citation type="submission" date="2016-04" db="EMBL/GenBank/DDBJ databases">
        <authorList>
            <person name="Evans L.H."/>
            <person name="Alamgir A."/>
            <person name="Owens N."/>
            <person name="Weber N.D."/>
            <person name="Virtaneva K."/>
            <person name="Barbian K."/>
            <person name="Babar A."/>
            <person name="Rosenke K."/>
        </authorList>
    </citation>
    <scope>NUCLEOTIDE SEQUENCE</scope>
    <source>
        <strain evidence="16">86</strain>
    </source>
</reference>
<feature type="active site" description="Proton donor" evidence="11">
    <location>
        <position position="208"/>
    </location>
</feature>
<dbReference type="PROSITE" id="PS51671">
    <property type="entry name" value="ACT"/>
    <property type="match status" value="1"/>
</dbReference>
<evidence type="ECO:0000256" key="6">
    <source>
        <dbReference type="ARBA" id="ARBA00022605"/>
    </source>
</evidence>
<feature type="binding site" evidence="12">
    <location>
        <position position="193"/>
    </location>
    <ligand>
        <name>L-homoserine</name>
        <dbReference type="ChEBI" id="CHEBI:57476"/>
    </ligand>
</feature>
<name>A0A212IVD2_9DELT</name>
<dbReference type="PANTHER" id="PTHR43331">
    <property type="entry name" value="HOMOSERINE DEHYDROGENASE"/>
    <property type="match status" value="1"/>
</dbReference>
<feature type="binding site" evidence="12">
    <location>
        <begin position="11"/>
        <end position="18"/>
    </location>
    <ligand>
        <name>NADP(+)</name>
        <dbReference type="ChEBI" id="CHEBI:58349"/>
    </ligand>
</feature>
<dbReference type="SUPFAM" id="SSF55021">
    <property type="entry name" value="ACT-like"/>
    <property type="match status" value="1"/>
</dbReference>
<comment type="catalytic activity">
    <reaction evidence="13">
        <text>L-homoserine + NADP(+) = L-aspartate 4-semialdehyde + NADPH + H(+)</text>
        <dbReference type="Rhea" id="RHEA:15761"/>
        <dbReference type="ChEBI" id="CHEBI:15378"/>
        <dbReference type="ChEBI" id="CHEBI:57476"/>
        <dbReference type="ChEBI" id="CHEBI:57783"/>
        <dbReference type="ChEBI" id="CHEBI:58349"/>
        <dbReference type="ChEBI" id="CHEBI:537519"/>
        <dbReference type="EC" id="1.1.1.3"/>
    </reaction>
</comment>
<accession>A0A212IVD2</accession>
<dbReference type="InterPro" id="IPR045865">
    <property type="entry name" value="ACT-like_dom_sf"/>
</dbReference>
<comment type="pathway">
    <text evidence="2 13">Amino-acid biosynthesis; L-methionine biosynthesis via de novo pathway; L-homoserine from L-aspartate: step 3/3.</text>
</comment>
<comment type="pathway">
    <text evidence="1 13">Amino-acid biosynthesis; L-threonine biosynthesis; L-threonine from L-aspartate: step 3/5.</text>
</comment>
<dbReference type="InterPro" id="IPR016204">
    <property type="entry name" value="HDH"/>
</dbReference>
<dbReference type="GO" id="GO:0050661">
    <property type="term" value="F:NADP binding"/>
    <property type="evidence" value="ECO:0007669"/>
    <property type="project" value="InterPro"/>
</dbReference>
<dbReference type="NCBIfam" id="NF004976">
    <property type="entry name" value="PRK06349.1"/>
    <property type="match status" value="1"/>
</dbReference>
<dbReference type="Pfam" id="PF00742">
    <property type="entry name" value="Homoserine_dh"/>
    <property type="match status" value="1"/>
</dbReference>
<evidence type="ECO:0000256" key="8">
    <source>
        <dbReference type="ARBA" id="ARBA00022857"/>
    </source>
</evidence>
<evidence type="ECO:0000256" key="10">
    <source>
        <dbReference type="ARBA" id="ARBA00023167"/>
    </source>
</evidence>
<evidence type="ECO:0000256" key="5">
    <source>
        <dbReference type="ARBA" id="ARBA00013376"/>
    </source>
</evidence>
<dbReference type="FunFam" id="3.30.360.10:FF:000005">
    <property type="entry name" value="Homoserine dehydrogenase"/>
    <property type="match status" value="1"/>
</dbReference>
<dbReference type="AlphaFoldDB" id="A0A212IVD2"/>
<dbReference type="Pfam" id="PF03447">
    <property type="entry name" value="NAD_binding_3"/>
    <property type="match status" value="1"/>
</dbReference>